<dbReference type="Gene3D" id="1.10.10.10">
    <property type="entry name" value="Winged helix-like DNA-binding domain superfamily/Winged helix DNA-binding domain"/>
    <property type="match status" value="1"/>
</dbReference>
<dbReference type="RefSeq" id="WP_146349036.1">
    <property type="nucleotide sequence ID" value="NZ_VOBR01000001.1"/>
</dbReference>
<dbReference type="Pfam" id="PF03704">
    <property type="entry name" value="BTAD"/>
    <property type="match status" value="1"/>
</dbReference>
<dbReference type="InterPro" id="IPR011990">
    <property type="entry name" value="TPR-like_helical_dom_sf"/>
</dbReference>
<evidence type="ECO:0000256" key="6">
    <source>
        <dbReference type="SAM" id="MobiDB-lite"/>
    </source>
</evidence>
<protein>
    <submittedName>
        <fullName evidence="8">Transcriptional regulator</fullName>
    </submittedName>
</protein>
<comment type="similarity">
    <text evidence="1">Belongs to the AfsR/DnrI/RedD regulatory family.</text>
</comment>
<evidence type="ECO:0000259" key="7">
    <source>
        <dbReference type="PROSITE" id="PS51755"/>
    </source>
</evidence>
<dbReference type="InterPro" id="IPR001867">
    <property type="entry name" value="OmpR/PhoB-type_DNA-bd"/>
</dbReference>
<dbReference type="EMBL" id="VOBR01000001">
    <property type="protein sequence ID" value="TWP54253.1"/>
    <property type="molecule type" value="Genomic_DNA"/>
</dbReference>
<dbReference type="SUPFAM" id="SSF48452">
    <property type="entry name" value="TPR-like"/>
    <property type="match status" value="1"/>
</dbReference>
<evidence type="ECO:0000256" key="3">
    <source>
        <dbReference type="ARBA" id="ARBA00023125"/>
    </source>
</evidence>
<dbReference type="Gene3D" id="3.30.70.1230">
    <property type="entry name" value="Nucleotide cyclase"/>
    <property type="match status" value="1"/>
</dbReference>
<dbReference type="Gene3D" id="1.25.40.10">
    <property type="entry name" value="Tetratricopeptide repeat domain"/>
    <property type="match status" value="1"/>
</dbReference>
<evidence type="ECO:0000256" key="1">
    <source>
        <dbReference type="ARBA" id="ARBA00005820"/>
    </source>
</evidence>
<dbReference type="SUPFAM" id="SSF46894">
    <property type="entry name" value="C-terminal effector domain of the bipartite response regulators"/>
    <property type="match status" value="1"/>
</dbReference>
<accession>A0A563F2V6</accession>
<dbReference type="PROSITE" id="PS51755">
    <property type="entry name" value="OMPR_PHOB"/>
    <property type="match status" value="1"/>
</dbReference>
<dbReference type="OrthoDB" id="4336084at2"/>
<keyword evidence="9" id="KW-1185">Reference proteome</keyword>
<evidence type="ECO:0000313" key="9">
    <source>
        <dbReference type="Proteomes" id="UP000316639"/>
    </source>
</evidence>
<feature type="region of interest" description="Disordered" evidence="6">
    <location>
        <begin position="737"/>
        <end position="757"/>
    </location>
</feature>
<evidence type="ECO:0000313" key="8">
    <source>
        <dbReference type="EMBL" id="TWP54253.1"/>
    </source>
</evidence>
<dbReference type="SUPFAM" id="SSF52540">
    <property type="entry name" value="P-loop containing nucleoside triphosphate hydrolases"/>
    <property type="match status" value="1"/>
</dbReference>
<dbReference type="AlphaFoldDB" id="A0A563F2V6"/>
<dbReference type="GO" id="GO:0006355">
    <property type="term" value="P:regulation of DNA-templated transcription"/>
    <property type="evidence" value="ECO:0007669"/>
    <property type="project" value="InterPro"/>
</dbReference>
<dbReference type="InterPro" id="IPR051677">
    <property type="entry name" value="AfsR-DnrI-RedD_regulator"/>
</dbReference>
<reference evidence="8 9" key="1">
    <citation type="submission" date="2019-07" db="EMBL/GenBank/DDBJ databases">
        <title>Lentzea xizangensis sp. nov., isolated from Qinghai-Tibetan Plateau Soils.</title>
        <authorList>
            <person name="Huang J."/>
        </authorList>
    </citation>
    <scope>NUCLEOTIDE SEQUENCE [LARGE SCALE GENOMIC DNA]</scope>
    <source>
        <strain evidence="8 9">FXJ1.1311</strain>
    </source>
</reference>
<evidence type="ECO:0000256" key="2">
    <source>
        <dbReference type="ARBA" id="ARBA00023015"/>
    </source>
</evidence>
<comment type="caution">
    <text evidence="8">The sequence shown here is derived from an EMBL/GenBank/DDBJ whole genome shotgun (WGS) entry which is preliminary data.</text>
</comment>
<sequence>MRFFVLGHLEVVEDGRPVPLVGFQQRAVLGHLLLNAGRVVSVDQLVDALWGEESPLTARKMLQNAVSGLRRALRGVTLETRPPGYLLRVEPGSLDLAEFHRLTELGRAELADGAWDTAAQVLRDALALWRGPVLGDLGLRWPEIVAAENARLSAFEDCVEAELALGRHHAVVDELESLAAAEPARERLCGQLMLALYRCGRQADALNSYLRTRSALVENYGLDPGRELRELERAILAQDPALMPPAAPSRDFADEPCVERKQVTVLTVIAQPERCGDDDPEHIDSVVRKASEVVWNEVERAGGTVTVTVGPMLVAVFGAPHTREDDAVRGVAAALAIRDAAPDGIAVRGAVTSGEALVRWWPDAPRTPPSVTGAVLDRSLSLASRVPSRRVRVCQETRQATEFAVGYSQDGDALVVRTERERVEGPFVERDCELGVLVGLLEQVRGTRRPHLVTVLGEAGIGKSRLVRRFAGLLEHRPGSVAVHFGLPDDVGAPSVLVVEDVHRAEERVLDRLDGLPERAGAVPLLIVVTARPELVRRRPMWGGGKRDATTMTLGPLSDDATTVLLRSLLGGEIPAGLAPDLLAHVGGNPLFAAEYASVLRAGATSPLRPPRSVHNVIASRLDALPATDKSVLQEAALLGDPVRPDALAALAKRDPAVVAESLERLAREDFLRRTATAGYEFRHVLVRDVARSQLPRSLRHLKWQLPANGPGVERGAAPPTYGRLMELITEVEPLQRNNIWDGPPAEPPRAVRDRSG</sequence>
<gene>
    <name evidence="8" type="ORF">FKR81_01475</name>
</gene>
<dbReference type="Proteomes" id="UP000316639">
    <property type="component" value="Unassembled WGS sequence"/>
</dbReference>
<dbReference type="InterPro" id="IPR029787">
    <property type="entry name" value="Nucleotide_cyclase"/>
</dbReference>
<dbReference type="InterPro" id="IPR036388">
    <property type="entry name" value="WH-like_DNA-bd_sf"/>
</dbReference>
<keyword evidence="4" id="KW-0804">Transcription</keyword>
<proteinExistence type="inferred from homology"/>
<dbReference type="PANTHER" id="PTHR35807:SF1">
    <property type="entry name" value="TRANSCRIPTIONAL REGULATOR REDD"/>
    <property type="match status" value="1"/>
</dbReference>
<keyword evidence="2" id="KW-0805">Transcription regulation</keyword>
<dbReference type="GO" id="GO:0003677">
    <property type="term" value="F:DNA binding"/>
    <property type="evidence" value="ECO:0007669"/>
    <property type="project" value="UniProtKB-UniRule"/>
</dbReference>
<feature type="domain" description="OmpR/PhoB-type" evidence="7">
    <location>
        <begin position="1"/>
        <end position="98"/>
    </location>
</feature>
<dbReference type="GO" id="GO:0000160">
    <property type="term" value="P:phosphorelay signal transduction system"/>
    <property type="evidence" value="ECO:0007669"/>
    <property type="project" value="InterPro"/>
</dbReference>
<dbReference type="InterPro" id="IPR016032">
    <property type="entry name" value="Sig_transdc_resp-reg_C-effctor"/>
</dbReference>
<dbReference type="SMART" id="SM00862">
    <property type="entry name" value="Trans_reg_C"/>
    <property type="match status" value="1"/>
</dbReference>
<name>A0A563F2V6_9PSEU</name>
<dbReference type="SUPFAM" id="SSF55073">
    <property type="entry name" value="Nucleotide cyclase"/>
    <property type="match status" value="1"/>
</dbReference>
<dbReference type="CDD" id="cd15831">
    <property type="entry name" value="BTAD"/>
    <property type="match status" value="1"/>
</dbReference>
<organism evidence="8 9">
    <name type="scientific">Lentzea tibetensis</name>
    <dbReference type="NCBI Taxonomy" id="2591470"/>
    <lineage>
        <taxon>Bacteria</taxon>
        <taxon>Bacillati</taxon>
        <taxon>Actinomycetota</taxon>
        <taxon>Actinomycetes</taxon>
        <taxon>Pseudonocardiales</taxon>
        <taxon>Pseudonocardiaceae</taxon>
        <taxon>Lentzea</taxon>
    </lineage>
</organism>
<dbReference type="InterPro" id="IPR005158">
    <property type="entry name" value="BTAD"/>
</dbReference>
<evidence type="ECO:0000256" key="5">
    <source>
        <dbReference type="PROSITE-ProRule" id="PRU01091"/>
    </source>
</evidence>
<dbReference type="InterPro" id="IPR027417">
    <property type="entry name" value="P-loop_NTPase"/>
</dbReference>
<evidence type="ECO:0000256" key="4">
    <source>
        <dbReference type="ARBA" id="ARBA00023163"/>
    </source>
</evidence>
<dbReference type="PANTHER" id="PTHR35807">
    <property type="entry name" value="TRANSCRIPTIONAL REGULATOR REDD-RELATED"/>
    <property type="match status" value="1"/>
</dbReference>
<dbReference type="Pfam" id="PF00486">
    <property type="entry name" value="Trans_reg_C"/>
    <property type="match status" value="1"/>
</dbReference>
<dbReference type="SMART" id="SM01043">
    <property type="entry name" value="BTAD"/>
    <property type="match status" value="1"/>
</dbReference>
<keyword evidence="3 5" id="KW-0238">DNA-binding</keyword>
<feature type="DNA-binding region" description="OmpR/PhoB-type" evidence="5">
    <location>
        <begin position="1"/>
        <end position="98"/>
    </location>
</feature>